<feature type="region of interest" description="Disordered" evidence="1">
    <location>
        <begin position="196"/>
        <end position="216"/>
    </location>
</feature>
<evidence type="ECO:0000313" key="5">
    <source>
        <dbReference type="Proteomes" id="UP000199214"/>
    </source>
</evidence>
<organism evidence="4 5">
    <name type="scientific">Sphingomonas palmae</name>
    <dbReference type="NCBI Taxonomy" id="1855283"/>
    <lineage>
        <taxon>Bacteria</taxon>
        <taxon>Pseudomonadati</taxon>
        <taxon>Pseudomonadota</taxon>
        <taxon>Alphaproteobacteria</taxon>
        <taxon>Sphingomonadales</taxon>
        <taxon>Sphingomonadaceae</taxon>
        <taxon>Sphingomonas</taxon>
    </lineage>
</organism>
<dbReference type="AlphaFoldDB" id="A0A1H7SYG2"/>
<proteinExistence type="predicted"/>
<keyword evidence="5" id="KW-1185">Reference proteome</keyword>
<name>A0A1H7SYG2_9SPHN</name>
<evidence type="ECO:0000256" key="2">
    <source>
        <dbReference type="SAM" id="Phobius"/>
    </source>
</evidence>
<dbReference type="Proteomes" id="UP000199214">
    <property type="component" value="Unassembled WGS sequence"/>
</dbReference>
<accession>A0A1H7SYG2</accession>
<evidence type="ECO:0000259" key="3">
    <source>
        <dbReference type="Pfam" id="PF07811"/>
    </source>
</evidence>
<dbReference type="InterPro" id="IPR012495">
    <property type="entry name" value="TadE-like_dom"/>
</dbReference>
<dbReference type="Pfam" id="PF07811">
    <property type="entry name" value="TadE"/>
    <property type="match status" value="1"/>
</dbReference>
<feature type="domain" description="TadE-like" evidence="3">
    <location>
        <begin position="15"/>
        <end position="52"/>
    </location>
</feature>
<dbReference type="EMBL" id="FNZZ01000005">
    <property type="protein sequence ID" value="SEL77498.1"/>
    <property type="molecule type" value="Genomic_DNA"/>
</dbReference>
<evidence type="ECO:0000313" key="4">
    <source>
        <dbReference type="EMBL" id="SEL77498.1"/>
    </source>
</evidence>
<protein>
    <submittedName>
        <fullName evidence="4">TadE-like protein</fullName>
    </submittedName>
</protein>
<feature type="transmembrane region" description="Helical" evidence="2">
    <location>
        <begin position="21"/>
        <end position="43"/>
    </location>
</feature>
<gene>
    <name evidence="4" type="ORF">SAMN05216382_2609</name>
</gene>
<reference evidence="5" key="1">
    <citation type="submission" date="2016-10" db="EMBL/GenBank/DDBJ databases">
        <authorList>
            <person name="Varghese N."/>
            <person name="Submissions S."/>
        </authorList>
    </citation>
    <scope>NUCLEOTIDE SEQUENCE [LARGE SCALE GENOMIC DNA]</scope>
    <source>
        <strain evidence="5">JS21-1</strain>
    </source>
</reference>
<evidence type="ECO:0000256" key="1">
    <source>
        <dbReference type="SAM" id="MobiDB-lite"/>
    </source>
</evidence>
<keyword evidence="2" id="KW-0812">Transmembrane</keyword>
<keyword evidence="2" id="KW-1133">Transmembrane helix</keyword>
<sequence>MNVARIASLARNRRGVAFLEFALGLPLFLGLTLTGVEFGNYVMATNRVQRMAGMMSDLVAQSGTGEIGISEKQVYDLFNAIDLTAQPFDLRNHGRVVITGVQGTDQNNDKVIENRILWQRFDGAFTQAAPVVGCRQKVEIATLPNARNLLLDEVMFHVQVSYDYQPIFKIIPFSMMDAQPAITRSVMFRARSKEFTTPNSDAKFPPKTNCDTPSGL</sequence>
<dbReference type="OrthoDB" id="7432392at2"/>
<dbReference type="STRING" id="1855283.SAMN05216382_2609"/>
<keyword evidence="2" id="KW-0472">Membrane</keyword>